<evidence type="ECO:0000313" key="3">
    <source>
        <dbReference type="Proteomes" id="UP000324479"/>
    </source>
</evidence>
<dbReference type="Proteomes" id="UP000324479">
    <property type="component" value="Unassembled WGS sequence"/>
</dbReference>
<reference evidence="2 3" key="1">
    <citation type="submission" date="2019-08" db="EMBL/GenBank/DDBJ databases">
        <authorList>
            <person name="Dhanesh K."/>
            <person name="Kumar G."/>
            <person name="Sasikala C."/>
            <person name="Venkata Ramana C."/>
        </authorList>
    </citation>
    <scope>NUCLEOTIDE SEQUENCE [LARGE SCALE GENOMIC DNA]</scope>
    <source>
        <strain evidence="2 3">JC645</strain>
    </source>
</reference>
<gene>
    <name evidence="2" type="ORF">FYK55_02535</name>
</gene>
<name>A0A5M6DM12_9BACT</name>
<keyword evidence="1" id="KW-0732">Signal</keyword>
<evidence type="ECO:0000256" key="1">
    <source>
        <dbReference type="SAM" id="SignalP"/>
    </source>
</evidence>
<organism evidence="2 3">
    <name type="scientific">Roseiconus nitratireducens</name>
    <dbReference type="NCBI Taxonomy" id="2605748"/>
    <lineage>
        <taxon>Bacteria</taxon>
        <taxon>Pseudomonadati</taxon>
        <taxon>Planctomycetota</taxon>
        <taxon>Planctomycetia</taxon>
        <taxon>Pirellulales</taxon>
        <taxon>Pirellulaceae</taxon>
        <taxon>Roseiconus</taxon>
    </lineage>
</organism>
<proteinExistence type="predicted"/>
<sequence>MVRLIAIVVAVVAFDCAQANAQIFFKDGLLNREFAGKFLGGHGHHGHQHARAAVPNRYRTPYPTASSGISIGIGSYPYYNYPRPGQFDPYRFDNYVHDPYITGRFRAPDLLNDPYFRERHRYESRFPGHRHKHSH</sequence>
<evidence type="ECO:0008006" key="4">
    <source>
        <dbReference type="Google" id="ProtNLM"/>
    </source>
</evidence>
<keyword evidence="3" id="KW-1185">Reference proteome</keyword>
<accession>A0A5M6DM12</accession>
<comment type="caution">
    <text evidence="2">The sequence shown here is derived from an EMBL/GenBank/DDBJ whole genome shotgun (WGS) entry which is preliminary data.</text>
</comment>
<dbReference type="EMBL" id="VWOX01000001">
    <property type="protein sequence ID" value="KAA5547292.1"/>
    <property type="molecule type" value="Genomic_DNA"/>
</dbReference>
<protein>
    <recommendedName>
        <fullName evidence="4">Nickel/cobalt transporter regulator</fullName>
    </recommendedName>
</protein>
<dbReference type="RefSeq" id="WP_150074496.1">
    <property type="nucleotide sequence ID" value="NZ_VWOX01000001.1"/>
</dbReference>
<feature type="signal peptide" evidence="1">
    <location>
        <begin position="1"/>
        <end position="21"/>
    </location>
</feature>
<dbReference type="AlphaFoldDB" id="A0A5M6DM12"/>
<feature type="chain" id="PRO_5024424385" description="Nickel/cobalt transporter regulator" evidence="1">
    <location>
        <begin position="22"/>
        <end position="135"/>
    </location>
</feature>
<evidence type="ECO:0000313" key="2">
    <source>
        <dbReference type="EMBL" id="KAA5547292.1"/>
    </source>
</evidence>